<dbReference type="EMBL" id="PSYR01000001">
    <property type="protein sequence ID" value="RCN59122.1"/>
    <property type="molecule type" value="Genomic_DNA"/>
</dbReference>
<dbReference type="Proteomes" id="UP000253250">
    <property type="component" value="Unassembled WGS sequence"/>
</dbReference>
<feature type="region of interest" description="Disordered" evidence="1">
    <location>
        <begin position="62"/>
        <end position="85"/>
    </location>
</feature>
<comment type="caution">
    <text evidence="2">The sequence shown here is derived from an EMBL/GenBank/DDBJ whole genome shotgun (WGS) entry which is preliminary data.</text>
</comment>
<evidence type="ECO:0008006" key="4">
    <source>
        <dbReference type="Google" id="ProtNLM"/>
    </source>
</evidence>
<proteinExistence type="predicted"/>
<feature type="compositionally biased region" description="Basic and acidic residues" evidence="1">
    <location>
        <begin position="64"/>
        <end position="85"/>
    </location>
</feature>
<evidence type="ECO:0000313" key="2">
    <source>
        <dbReference type="EMBL" id="RCN59122.1"/>
    </source>
</evidence>
<accession>A0A368HIC1</accession>
<gene>
    <name evidence="2" type="ORF">C4900_05200</name>
</gene>
<protein>
    <recommendedName>
        <fullName evidence="4">Type II toxin-antitoxin system RelE/ParE family toxin</fullName>
    </recommendedName>
</protein>
<sequence length="85" mass="9862">MKRLIERLADFGYLRSPDQWNTEGDGIYAIKARCGLRAYGWFANESSGKVFVIGHATLKKKQKADRQDLQKTQDEREHYRTGGRE</sequence>
<reference evidence="2 3" key="1">
    <citation type="submission" date="2018-02" db="EMBL/GenBank/DDBJ databases">
        <title>Insights into the biology of acidophilic members of the Acidiferrobacteraceae family derived from comparative genomic analyses.</title>
        <authorList>
            <person name="Issotta F."/>
            <person name="Thyssen C."/>
            <person name="Mena C."/>
            <person name="Moya A."/>
            <person name="Bellenberg S."/>
            <person name="Sproer C."/>
            <person name="Covarrubias P.C."/>
            <person name="Sand W."/>
            <person name="Quatrini R."/>
            <person name="Vera M."/>
        </authorList>
    </citation>
    <scope>NUCLEOTIDE SEQUENCE [LARGE SCALE GENOMIC DNA]</scope>
    <source>
        <strain evidence="3">m-1</strain>
    </source>
</reference>
<dbReference type="RefSeq" id="WP_147267131.1">
    <property type="nucleotide sequence ID" value="NZ_PSYR01000001.1"/>
</dbReference>
<name>A0A368HIC1_9GAMM</name>
<organism evidence="2 3">
    <name type="scientific">Acidiferrobacter thiooxydans</name>
    <dbReference type="NCBI Taxonomy" id="163359"/>
    <lineage>
        <taxon>Bacteria</taxon>
        <taxon>Pseudomonadati</taxon>
        <taxon>Pseudomonadota</taxon>
        <taxon>Gammaproteobacteria</taxon>
        <taxon>Acidiferrobacterales</taxon>
        <taxon>Acidiferrobacteraceae</taxon>
        <taxon>Acidiferrobacter</taxon>
    </lineage>
</organism>
<evidence type="ECO:0000313" key="3">
    <source>
        <dbReference type="Proteomes" id="UP000253250"/>
    </source>
</evidence>
<evidence type="ECO:0000256" key="1">
    <source>
        <dbReference type="SAM" id="MobiDB-lite"/>
    </source>
</evidence>
<dbReference type="OrthoDB" id="6198200at2"/>
<keyword evidence="3" id="KW-1185">Reference proteome</keyword>
<dbReference type="AlphaFoldDB" id="A0A368HIC1"/>